<protein>
    <recommendedName>
        <fullName evidence="1">N-acetyltransferase domain-containing protein</fullName>
    </recommendedName>
</protein>
<sequence>MTGPEPGSDQRTASIDHDTENIRLLPWPHADAAVLHETSTDTGGGLASDVLVRHDRYLRGWSEGDAFFYVIELNGVSVGSIGYWYSCSRGVVAYEATWNIAPRARGITAQSVRLLLAAAASFPVPRFLHVYVPEGDLDRSAVCVEVGFDRVGVVEQGNPRGLYADWAFDLAELG</sequence>
<name>A0AAD1AGP0_9MICO</name>
<dbReference type="AlphaFoldDB" id="A0AAD1AGP0"/>
<dbReference type="Proteomes" id="UP000283946">
    <property type="component" value="Chromosome"/>
</dbReference>
<evidence type="ECO:0000259" key="1">
    <source>
        <dbReference type="PROSITE" id="PS51186"/>
    </source>
</evidence>
<dbReference type="InterPro" id="IPR000182">
    <property type="entry name" value="GNAT_dom"/>
</dbReference>
<dbReference type="EMBL" id="CP028130">
    <property type="protein sequence ID" value="AZZ56705.1"/>
    <property type="molecule type" value="Genomic_DNA"/>
</dbReference>
<proteinExistence type="predicted"/>
<reference evidence="2 3" key="1">
    <citation type="submission" date="2018-03" db="EMBL/GenBank/DDBJ databases">
        <title>Bacteriophage NCPPB3778 and a type I-E CRISPR drive the evolution of the US Biological Select Agent, Rathayibacter toxicus.</title>
        <authorList>
            <person name="Davis E.W.II."/>
            <person name="Tabima J.F."/>
            <person name="Weisberg A.J."/>
            <person name="Dantas Lopes L."/>
            <person name="Wiseman M.S."/>
            <person name="Wiseman M.S."/>
            <person name="Pupko T."/>
            <person name="Belcher M.S."/>
            <person name="Sechler A.J."/>
            <person name="Tancos M.A."/>
            <person name="Schroeder B.K."/>
            <person name="Murray T.D."/>
            <person name="Luster D.G."/>
            <person name="Schneider W.L."/>
            <person name="Rogers E."/>
            <person name="Andreote F.D."/>
            <person name="Grunwald N.J."/>
            <person name="Putnam M.L."/>
            <person name="Chang J.H."/>
        </authorList>
    </citation>
    <scope>NUCLEOTIDE SEQUENCE [LARGE SCALE GENOMIC DNA]</scope>
    <source>
        <strain evidence="2 3">NCCPB 2253</strain>
    </source>
</reference>
<dbReference type="GO" id="GO:0016747">
    <property type="term" value="F:acyltransferase activity, transferring groups other than amino-acyl groups"/>
    <property type="evidence" value="ECO:0007669"/>
    <property type="project" value="InterPro"/>
</dbReference>
<dbReference type="RefSeq" id="WP_104265911.1">
    <property type="nucleotide sequence ID" value="NZ_CP028130.1"/>
</dbReference>
<dbReference type="SUPFAM" id="SSF55729">
    <property type="entry name" value="Acyl-CoA N-acyltransferases (Nat)"/>
    <property type="match status" value="1"/>
</dbReference>
<dbReference type="KEGG" id="ria:C7V51_13075"/>
<feature type="domain" description="N-acetyltransferase" evidence="1">
    <location>
        <begin position="22"/>
        <end position="169"/>
    </location>
</feature>
<dbReference type="InterPro" id="IPR016181">
    <property type="entry name" value="Acyl_CoA_acyltransferase"/>
</dbReference>
<accession>A0AAD1AGP0</accession>
<gene>
    <name evidence="2" type="ORF">C7V51_13075</name>
</gene>
<dbReference type="PROSITE" id="PS51186">
    <property type="entry name" value="GNAT"/>
    <property type="match status" value="1"/>
</dbReference>
<evidence type="ECO:0000313" key="3">
    <source>
        <dbReference type="Proteomes" id="UP000283946"/>
    </source>
</evidence>
<organism evidence="2 3">
    <name type="scientific">Rathayibacter iranicus</name>
    <dbReference type="NCBI Taxonomy" id="59737"/>
    <lineage>
        <taxon>Bacteria</taxon>
        <taxon>Bacillati</taxon>
        <taxon>Actinomycetota</taxon>
        <taxon>Actinomycetes</taxon>
        <taxon>Micrococcales</taxon>
        <taxon>Microbacteriaceae</taxon>
        <taxon>Rathayibacter</taxon>
    </lineage>
</organism>
<evidence type="ECO:0000313" key="2">
    <source>
        <dbReference type="EMBL" id="AZZ56705.1"/>
    </source>
</evidence>
<dbReference type="Gene3D" id="3.40.630.30">
    <property type="match status" value="1"/>
</dbReference>